<keyword evidence="6" id="KW-0378">Hydrolase</keyword>
<evidence type="ECO:0000259" key="8">
    <source>
        <dbReference type="Pfam" id="PF13359"/>
    </source>
</evidence>
<evidence type="ECO:0000313" key="9">
    <source>
        <dbReference type="Ensembl" id="ENSCCRP00015061009.1"/>
    </source>
</evidence>
<dbReference type="AlphaFoldDB" id="A0A8C1W3I8"/>
<dbReference type="InterPro" id="IPR027806">
    <property type="entry name" value="HARBI1_dom"/>
</dbReference>
<dbReference type="PANTHER" id="PTHR22930">
    <property type="match status" value="1"/>
</dbReference>
<keyword evidence="5" id="KW-0479">Metal-binding</keyword>
<name>A0A8C1W3I8_CYPCA</name>
<comment type="similarity">
    <text evidence="3">Belongs to the HARBI1 family.</text>
</comment>
<dbReference type="GO" id="GO:0005634">
    <property type="term" value="C:nucleus"/>
    <property type="evidence" value="ECO:0007669"/>
    <property type="project" value="UniProtKB-SubCell"/>
</dbReference>
<evidence type="ECO:0000313" key="10">
    <source>
        <dbReference type="Proteomes" id="UP000694700"/>
    </source>
</evidence>
<evidence type="ECO:0000256" key="4">
    <source>
        <dbReference type="ARBA" id="ARBA00022722"/>
    </source>
</evidence>
<dbReference type="Proteomes" id="UP000694700">
    <property type="component" value="Unplaced"/>
</dbReference>
<feature type="domain" description="DDE Tnp4" evidence="8">
    <location>
        <begin position="133"/>
        <end position="218"/>
    </location>
</feature>
<evidence type="ECO:0000256" key="1">
    <source>
        <dbReference type="ARBA" id="ARBA00001968"/>
    </source>
</evidence>
<keyword evidence="4" id="KW-0540">Nuclease</keyword>
<dbReference type="PANTHER" id="PTHR22930:SF85">
    <property type="entry name" value="GH03217P-RELATED"/>
    <property type="match status" value="1"/>
</dbReference>
<accession>A0A8C1W3I8</accession>
<evidence type="ECO:0000256" key="5">
    <source>
        <dbReference type="ARBA" id="ARBA00022723"/>
    </source>
</evidence>
<dbReference type="InterPro" id="IPR045249">
    <property type="entry name" value="HARBI1-like"/>
</dbReference>
<sequence>HFRLSRSNTFKFKDLILGHILGESKVTSCYSFKLLCDTLQPWLTQQKACVAICIWRLATNLEYRSISHLFGVGLSTCCTIIQEVASVHQASLQLTRPLFLRFSPKSASYELLLALRCFVNMGPELHLTTPLVSKGKQDHSIILQGVVDHRKRCWDINVGRPGRIHNARVFSLSSSYVRGSAGTLLPHWTEIFEGVDLPLFLLGDSAYPLLTWLMKPYPEGGPRAFGCLKGCWCCLLKESDTHITFVSHIVSACCVLNNFCEVQKEEFLEGERVAEEDGPVYDDSGVTQLRYSPKWHQSNAKETDC</sequence>
<dbReference type="GO" id="GO:0016787">
    <property type="term" value="F:hydrolase activity"/>
    <property type="evidence" value="ECO:0007669"/>
    <property type="project" value="UniProtKB-KW"/>
</dbReference>
<comment type="subcellular location">
    <subcellularLocation>
        <location evidence="2">Nucleus</location>
    </subcellularLocation>
</comment>
<dbReference type="GO" id="GO:0046872">
    <property type="term" value="F:metal ion binding"/>
    <property type="evidence" value="ECO:0007669"/>
    <property type="project" value="UniProtKB-KW"/>
</dbReference>
<dbReference type="Ensembl" id="ENSCCRT00015062988.1">
    <property type="protein sequence ID" value="ENSCCRP00015061009.1"/>
    <property type="gene ID" value="ENSCCRG00015024958.1"/>
</dbReference>
<evidence type="ECO:0000256" key="3">
    <source>
        <dbReference type="ARBA" id="ARBA00006958"/>
    </source>
</evidence>
<organism evidence="9 10">
    <name type="scientific">Cyprinus carpio</name>
    <name type="common">Common carp</name>
    <dbReference type="NCBI Taxonomy" id="7962"/>
    <lineage>
        <taxon>Eukaryota</taxon>
        <taxon>Metazoa</taxon>
        <taxon>Chordata</taxon>
        <taxon>Craniata</taxon>
        <taxon>Vertebrata</taxon>
        <taxon>Euteleostomi</taxon>
        <taxon>Actinopterygii</taxon>
        <taxon>Neopterygii</taxon>
        <taxon>Teleostei</taxon>
        <taxon>Ostariophysi</taxon>
        <taxon>Cypriniformes</taxon>
        <taxon>Cyprinidae</taxon>
        <taxon>Cyprininae</taxon>
        <taxon>Cyprinus</taxon>
    </lineage>
</organism>
<evidence type="ECO:0000256" key="6">
    <source>
        <dbReference type="ARBA" id="ARBA00022801"/>
    </source>
</evidence>
<dbReference type="GO" id="GO:0004518">
    <property type="term" value="F:nuclease activity"/>
    <property type="evidence" value="ECO:0007669"/>
    <property type="project" value="UniProtKB-KW"/>
</dbReference>
<proteinExistence type="inferred from homology"/>
<keyword evidence="7" id="KW-0539">Nucleus</keyword>
<reference evidence="9" key="1">
    <citation type="submission" date="2025-08" db="UniProtKB">
        <authorList>
            <consortium name="Ensembl"/>
        </authorList>
    </citation>
    <scope>IDENTIFICATION</scope>
</reference>
<protein>
    <recommendedName>
        <fullName evidence="8">DDE Tnp4 domain-containing protein</fullName>
    </recommendedName>
</protein>
<comment type="cofactor">
    <cofactor evidence="1">
        <name>a divalent metal cation</name>
        <dbReference type="ChEBI" id="CHEBI:60240"/>
    </cofactor>
</comment>
<evidence type="ECO:0000256" key="2">
    <source>
        <dbReference type="ARBA" id="ARBA00004123"/>
    </source>
</evidence>
<evidence type="ECO:0000256" key="7">
    <source>
        <dbReference type="ARBA" id="ARBA00023242"/>
    </source>
</evidence>
<dbReference type="Pfam" id="PF13359">
    <property type="entry name" value="DDE_Tnp_4"/>
    <property type="match status" value="1"/>
</dbReference>